<keyword evidence="1" id="KW-0812">Transmembrane</keyword>
<gene>
    <name evidence="2" type="ORF">V5E97_31890</name>
</gene>
<proteinExistence type="predicted"/>
<protein>
    <recommendedName>
        <fullName evidence="3">YcxB-like protein domain-containing protein</fullName>
    </recommendedName>
</protein>
<keyword evidence="1" id="KW-1133">Transmembrane helix</keyword>
<name>A0AAU7CCL7_9BACT</name>
<reference evidence="2" key="1">
    <citation type="submission" date="2024-05" db="EMBL/GenBank/DDBJ databases">
        <title>Planctomycetes of the genus Singulisphaera possess chitinolytic capabilities.</title>
        <authorList>
            <person name="Ivanova A."/>
        </authorList>
    </citation>
    <scope>NUCLEOTIDE SEQUENCE</scope>
    <source>
        <strain evidence="2">Ch08T</strain>
    </source>
</reference>
<keyword evidence="1" id="KW-0472">Membrane</keyword>
<evidence type="ECO:0008006" key="3">
    <source>
        <dbReference type="Google" id="ProtNLM"/>
    </source>
</evidence>
<accession>A0AAU7CCL7</accession>
<dbReference type="AlphaFoldDB" id="A0AAU7CCL7"/>
<dbReference type="RefSeq" id="WP_406695621.1">
    <property type="nucleotide sequence ID" value="NZ_CP155447.1"/>
</dbReference>
<organism evidence="2">
    <name type="scientific">Singulisphaera sp. Ch08</name>
    <dbReference type="NCBI Taxonomy" id="3120278"/>
    <lineage>
        <taxon>Bacteria</taxon>
        <taxon>Pseudomonadati</taxon>
        <taxon>Planctomycetota</taxon>
        <taxon>Planctomycetia</taxon>
        <taxon>Isosphaerales</taxon>
        <taxon>Isosphaeraceae</taxon>
        <taxon>Singulisphaera</taxon>
    </lineage>
</organism>
<evidence type="ECO:0000313" key="2">
    <source>
        <dbReference type="EMBL" id="XBH02880.1"/>
    </source>
</evidence>
<evidence type="ECO:0000256" key="1">
    <source>
        <dbReference type="SAM" id="Phobius"/>
    </source>
</evidence>
<feature type="transmembrane region" description="Helical" evidence="1">
    <location>
        <begin position="19"/>
        <end position="37"/>
    </location>
</feature>
<dbReference type="EMBL" id="CP155447">
    <property type="protein sequence ID" value="XBH02880.1"/>
    <property type="molecule type" value="Genomic_DNA"/>
</dbReference>
<sequence>MYDSDAPGYQHTQNGPWSLLLYGIGVFTLGLGLLPWQEPLQTTWLSTLGGLLLLLGACFQNLTVTDEEDRLDIHFGPLPLFRKQIRYEDMQAVEVGRTTLLDGWGVHISPRGGWVWNIAGWECVVIYHGGKTWLGTDDAENLAGFLKAKILQHNSA</sequence>